<evidence type="ECO:0000256" key="2">
    <source>
        <dbReference type="ARBA" id="ARBA00022692"/>
    </source>
</evidence>
<organism evidence="9 10">
    <name type="scientific">Ephemeroptericola cinctiostellae</name>
    <dbReference type="NCBI Taxonomy" id="2268024"/>
    <lineage>
        <taxon>Bacteria</taxon>
        <taxon>Pseudomonadati</taxon>
        <taxon>Pseudomonadota</taxon>
        <taxon>Betaproteobacteria</taxon>
        <taxon>Burkholderiales</taxon>
        <taxon>Burkholderiaceae</taxon>
        <taxon>Ephemeroptericola</taxon>
    </lineage>
</organism>
<reference evidence="10" key="1">
    <citation type="submission" date="2018-07" db="EMBL/GenBank/DDBJ databases">
        <authorList>
            <person name="Kim H."/>
        </authorList>
    </citation>
    <scope>NUCLEOTIDE SEQUENCE [LARGE SCALE GENOMIC DNA]</scope>
    <source>
        <strain evidence="10">F02</strain>
    </source>
</reference>
<accession>A0A345DAM8</accession>
<keyword evidence="5" id="KW-0175">Coiled coil</keyword>
<dbReference type="GO" id="GO:0097347">
    <property type="term" value="C:TAM protein secretion complex"/>
    <property type="evidence" value="ECO:0007669"/>
    <property type="project" value="TreeGrafter"/>
</dbReference>
<keyword evidence="10" id="KW-1185">Reference proteome</keyword>
<feature type="transmembrane region" description="Helical" evidence="7">
    <location>
        <begin position="60"/>
        <end position="80"/>
    </location>
</feature>
<dbReference type="Proteomes" id="UP000252182">
    <property type="component" value="Chromosome"/>
</dbReference>
<feature type="region of interest" description="Disordered" evidence="6">
    <location>
        <begin position="24"/>
        <end position="48"/>
    </location>
</feature>
<feature type="coiled-coil region" evidence="5">
    <location>
        <begin position="780"/>
        <end position="807"/>
    </location>
</feature>
<evidence type="ECO:0000256" key="6">
    <source>
        <dbReference type="SAM" id="MobiDB-lite"/>
    </source>
</evidence>
<dbReference type="EMBL" id="CP031124">
    <property type="protein sequence ID" value="AXF85416.1"/>
    <property type="molecule type" value="Genomic_DNA"/>
</dbReference>
<evidence type="ECO:0000256" key="5">
    <source>
        <dbReference type="SAM" id="Coils"/>
    </source>
</evidence>
<dbReference type="PANTHER" id="PTHR36985">
    <property type="entry name" value="TRANSLOCATION AND ASSEMBLY MODULE SUBUNIT TAMB"/>
    <property type="match status" value="1"/>
</dbReference>
<dbReference type="GO" id="GO:0009306">
    <property type="term" value="P:protein secretion"/>
    <property type="evidence" value="ECO:0007669"/>
    <property type="project" value="InterPro"/>
</dbReference>
<keyword evidence="3 7" id="KW-1133">Transmembrane helix</keyword>
<dbReference type="RefSeq" id="WP_114562613.1">
    <property type="nucleotide sequence ID" value="NZ_CP031124.1"/>
</dbReference>
<name>A0A345DAM8_9BURK</name>
<dbReference type="GO" id="GO:0005886">
    <property type="term" value="C:plasma membrane"/>
    <property type="evidence" value="ECO:0007669"/>
    <property type="project" value="InterPro"/>
</dbReference>
<dbReference type="Pfam" id="PF04357">
    <property type="entry name" value="TamB"/>
    <property type="match status" value="1"/>
</dbReference>
<gene>
    <name evidence="9" type="primary">tamB</name>
    <name evidence="9" type="ORF">DTO96_101147</name>
</gene>
<evidence type="ECO:0000256" key="4">
    <source>
        <dbReference type="ARBA" id="ARBA00023136"/>
    </source>
</evidence>
<keyword evidence="2 7" id="KW-0812">Transmembrane</keyword>
<evidence type="ECO:0000256" key="3">
    <source>
        <dbReference type="ARBA" id="ARBA00022989"/>
    </source>
</evidence>
<dbReference type="InterPro" id="IPR007452">
    <property type="entry name" value="TamB_C"/>
</dbReference>
<evidence type="ECO:0000256" key="7">
    <source>
        <dbReference type="SAM" id="Phobius"/>
    </source>
</evidence>
<dbReference type="PANTHER" id="PTHR36985:SF1">
    <property type="entry name" value="TRANSLOCATION AND ASSEMBLY MODULE SUBUNIT TAMB"/>
    <property type="match status" value="1"/>
</dbReference>
<evidence type="ECO:0000313" key="9">
    <source>
        <dbReference type="EMBL" id="AXF85416.1"/>
    </source>
</evidence>
<proteinExistence type="predicted"/>
<evidence type="ECO:0000256" key="1">
    <source>
        <dbReference type="ARBA" id="ARBA00004167"/>
    </source>
</evidence>
<comment type="subcellular location">
    <subcellularLocation>
        <location evidence="1">Membrane</location>
        <topology evidence="1">Single-pass membrane protein</topology>
    </subcellularLocation>
</comment>
<feature type="domain" description="Translocation and assembly module TamB C-terminal" evidence="8">
    <location>
        <begin position="1017"/>
        <end position="1356"/>
    </location>
</feature>
<keyword evidence="4 7" id="KW-0472">Membrane</keyword>
<evidence type="ECO:0000313" key="10">
    <source>
        <dbReference type="Proteomes" id="UP000252182"/>
    </source>
</evidence>
<evidence type="ECO:0000259" key="8">
    <source>
        <dbReference type="Pfam" id="PF04357"/>
    </source>
</evidence>
<protein>
    <submittedName>
        <fullName evidence="9">Translocation and assembly module TamB</fullName>
    </submittedName>
</protein>
<dbReference type="OrthoDB" id="5288149at2"/>
<dbReference type="KEGG" id="hyf:DTO96_101147"/>
<sequence length="1359" mass="146741">MSASKPGWQGWRFFMPSRIVPDEAGGALSPEEETASGEAGQGSDAAAPAPTQKKRHWLRWLLFILIAVPVLVVGAIVAMIQTETGTKSFWTVAKVLSAGQLQADWNSGSLAHGGSASEVHVHLAKYVHVDITNLSGEWSWAYLPLKWSVDHIAADTVDVTMYPKPEDNTPLEKVTLPLSIEAKRVQVATVNLINGLKTTSLINIDGSVSTDQRHHQINLTHLTQGSAEYTGQLAIDGIRPFALTGKVQAVSQYDDNDYTLDINATGDLYHLNVDLNANGGSVKQPLKGVGQLEVQLLDRYYIHRGHVAMTHFNPYAFWDKLLKADLDVTLEATPQTISIEEKKGTENRQPVHGNWRVINHAPAALSVYSLPVDQVSGEFDLTKDQQDVKNIDIQVSGNGRITGAGVWKDKQGDFKFDVNGFDLKNVHPKMLTTRLSGPLELTVTKSNQHIVTTLTNSGSNTLQVFADVNVTNDRVEVTQARVSGSANAKIELKGQLKYTEGLPFEGKAQLLQFNLAELGDFPNSRLAGDFDVNGVVKPNVKVNLKGQLTNSAWAGVPAQGKIDVSYNAPDTFTARELDITVGANKFYAKGALGITKDSKEKINVNIDAPNLEQLQFGFGGSLTAKADLTGSMLKPRGVVDATASNLKIGTQSVRQATLKGEWNSGAQGVMNGKLDVQGYLNGLIKLDALNLEVNGTQAAHQFNGKIQGNVLIREGIAAREVVKGGQVLKTSAQPPVQWILNATTQGSGRISDTGWQGQISQFNNQGQPNIALQHPAQVAYEKGELQFKNLDAQVQNAQVNLDSLNILGARINSRGRVSNLVIPEWLTWLNVTLPFYTDMTIKGDWDMAMGDSPSGGFKFEREKGDLSLDKRQKNTIALSQLMLNGRLSGRTLAITGNLNSDRLGKVDINGNVGMIGSPAGWVITGISPLSLNAKAQMDQLQQFNSLLGANIRLNGQMQADIHIGGALAAPVMSGVLTGQHIDFLHVEQGFRLKDGVIRLNLTDSYVDFEQFDFNGVEGKLSVRGQASYGAGGRLLTAEVTMDKLRPFVRLDRQLILSGQAELGYDGVSQLQIKGKVRADKALIDLPPTLPPSLGDDVVVCSSNPEKSRNCKIINDKASATPRLGIVPSIDLTLDLGDNFRFKGQGADVKLVGNVHLESNQGSPLRTTGVVRVESGTYKFYGQLLKVDRGLITFQGPMDDPALNMLATRTVSSTEVGVELTGTLADSKARLISTPEMPDEEKLSWLLFGRSSSTLSTSDGSAIAGAAAILLGSDQGRKVTEKLGIDSFNLGASESGLTGTVVGVGKRLSDRFAVAYEQGLASVAGVVKVTWTLSRNWQILLRGGSINGMDVQYSRRFDKF</sequence>